<dbReference type="SUPFAM" id="SSF52540">
    <property type="entry name" value="P-loop containing nucleoside triphosphate hydrolases"/>
    <property type="match status" value="1"/>
</dbReference>
<proteinExistence type="predicted"/>
<dbReference type="Proteomes" id="UP000039324">
    <property type="component" value="Unassembled WGS sequence"/>
</dbReference>
<evidence type="ECO:0000313" key="5">
    <source>
        <dbReference type="Proteomes" id="UP000039324"/>
    </source>
</evidence>
<accession>A0A0G4J632</accession>
<protein>
    <submittedName>
        <fullName evidence="3">Uncharacterized protein</fullName>
    </submittedName>
</protein>
<sequence>MVAGALIAVALTIGLASAASSQTLNVGSARGDVVVSLRNRQGYYLCAEGPGDRKNLIVAEEPCRIVIETVSKHRAIRFVDTNNYASLPDDQEQRCGQTAAAANLAERFFDDRDSVKPFHLFRNRAHHVLQACVASGGDTGTPLGNVDETAAFEVVPWVSLSWSDASTLPERGAALRPLVIVAIGETGIGKSSTLNNILPCFGIVDAPFASAGAASLRPTTNDIRCHTFELAALQGRPLVLCDIPGLTNGRFVDAGRHFVERALEMIVRRTGTITKLFVMESYKNLRGQLSRSFFDRLLATNHVLSESGVPDAVLHVVLTHADVQMPPSIMSPEAFADYPYGDGVPYEVYHDNALLGIEQVKHANAEFRRLASDPGSIIRDINARADPACGRPPLPANSTGDLATLVGNNNYRTLHRHILQWALPEYAGATIERPVYMAEVLARQNICSGQAHRYLWHEGCNTDEQDEESEMELRPEEVVSRQASPELGTNDQRRRNPSHDQDTSHTASGANPTSTPAYERTDSPGNHATRAGSKFSNLLNRVNISSWKQRAVPYVVATALAAYGILRKPKRAPTMTSRTGVAPRRKDMFTRAGVVLLTGLIMRDAWYACNGDRSCRARLLDTIRRLRSISLA</sequence>
<name>A0A0G4J632_PLABS</name>
<evidence type="ECO:0000313" key="6">
    <source>
        <dbReference type="Proteomes" id="UP000290189"/>
    </source>
</evidence>
<dbReference type="EMBL" id="CDSF01000135">
    <property type="protein sequence ID" value="CEP02982.1"/>
    <property type="molecule type" value="Genomic_DNA"/>
</dbReference>
<dbReference type="AlphaFoldDB" id="A0A0G4J632"/>
<dbReference type="InterPro" id="IPR027417">
    <property type="entry name" value="P-loop_NTPase"/>
</dbReference>
<evidence type="ECO:0000256" key="1">
    <source>
        <dbReference type="SAM" id="MobiDB-lite"/>
    </source>
</evidence>
<feature type="compositionally biased region" description="Basic and acidic residues" evidence="1">
    <location>
        <begin position="491"/>
        <end position="503"/>
    </location>
</feature>
<dbReference type="Proteomes" id="UP000290189">
    <property type="component" value="Unassembled WGS sequence"/>
</dbReference>
<evidence type="ECO:0000256" key="2">
    <source>
        <dbReference type="SAM" id="SignalP"/>
    </source>
</evidence>
<dbReference type="EMBL" id="OVEO01000020">
    <property type="protein sequence ID" value="SPR02121.1"/>
    <property type="molecule type" value="Genomic_DNA"/>
</dbReference>
<feature type="signal peptide" evidence="2">
    <location>
        <begin position="1"/>
        <end position="18"/>
    </location>
</feature>
<keyword evidence="5" id="KW-1185">Reference proteome</keyword>
<dbReference type="Gene3D" id="3.40.50.300">
    <property type="entry name" value="P-loop containing nucleotide triphosphate hydrolases"/>
    <property type="match status" value="1"/>
</dbReference>
<geneLocation type="mitochondrion" evidence="4"/>
<feature type="region of interest" description="Disordered" evidence="1">
    <location>
        <begin position="463"/>
        <end position="532"/>
    </location>
</feature>
<gene>
    <name evidence="3" type="ORF">PBRA_009200</name>
    <name evidence="4" type="ORF">PLBR_LOCUS9336</name>
</gene>
<keyword evidence="4" id="KW-0496">Mitochondrion</keyword>
<keyword evidence="2" id="KW-0732">Signal</keyword>
<feature type="compositionally biased region" description="Polar residues" evidence="1">
    <location>
        <begin position="481"/>
        <end position="490"/>
    </location>
</feature>
<organism evidence="3 5">
    <name type="scientific">Plasmodiophora brassicae</name>
    <name type="common">Clubroot disease agent</name>
    <dbReference type="NCBI Taxonomy" id="37360"/>
    <lineage>
        <taxon>Eukaryota</taxon>
        <taxon>Sar</taxon>
        <taxon>Rhizaria</taxon>
        <taxon>Endomyxa</taxon>
        <taxon>Phytomyxea</taxon>
        <taxon>Plasmodiophorida</taxon>
        <taxon>Plasmodiophoridae</taxon>
        <taxon>Plasmodiophora</taxon>
    </lineage>
</organism>
<reference evidence="3 5" key="1">
    <citation type="submission" date="2015-02" db="EMBL/GenBank/DDBJ databases">
        <authorList>
            <person name="Chooi Y.-H."/>
        </authorList>
    </citation>
    <scope>NUCLEOTIDE SEQUENCE [LARGE SCALE GENOMIC DNA]</scope>
    <source>
        <strain evidence="3">E3</strain>
    </source>
</reference>
<feature type="chain" id="PRO_5033223452" evidence="2">
    <location>
        <begin position="19"/>
        <end position="632"/>
    </location>
</feature>
<reference evidence="4 6" key="2">
    <citation type="submission" date="2018-03" db="EMBL/GenBank/DDBJ databases">
        <authorList>
            <person name="Fogelqvist J."/>
        </authorList>
    </citation>
    <scope>NUCLEOTIDE SEQUENCE [LARGE SCALE GENOMIC DNA]</scope>
</reference>
<feature type="compositionally biased region" description="Polar residues" evidence="1">
    <location>
        <begin position="504"/>
        <end position="516"/>
    </location>
</feature>
<evidence type="ECO:0000313" key="3">
    <source>
        <dbReference type="EMBL" id="CEP02982.1"/>
    </source>
</evidence>
<evidence type="ECO:0000313" key="4">
    <source>
        <dbReference type="EMBL" id="SPR02121.1"/>
    </source>
</evidence>